<feature type="region of interest" description="Disordered" evidence="2">
    <location>
        <begin position="28"/>
        <end position="64"/>
    </location>
</feature>
<dbReference type="SMART" id="SM00355">
    <property type="entry name" value="ZnF_C2H2"/>
    <property type="match status" value="2"/>
</dbReference>
<dbReference type="GO" id="GO:0008270">
    <property type="term" value="F:zinc ion binding"/>
    <property type="evidence" value="ECO:0007669"/>
    <property type="project" value="UniProtKB-KW"/>
</dbReference>
<evidence type="ECO:0000256" key="2">
    <source>
        <dbReference type="SAM" id="MobiDB-lite"/>
    </source>
</evidence>
<dbReference type="Proteomes" id="UP001381693">
    <property type="component" value="Unassembled WGS sequence"/>
</dbReference>
<dbReference type="AlphaFoldDB" id="A0AAN9ABE5"/>
<proteinExistence type="predicted"/>
<dbReference type="PROSITE" id="PS50157">
    <property type="entry name" value="ZINC_FINGER_C2H2_2"/>
    <property type="match status" value="2"/>
</dbReference>
<comment type="caution">
    <text evidence="4">The sequence shown here is derived from an EMBL/GenBank/DDBJ whole genome shotgun (WGS) entry which is preliminary data.</text>
</comment>
<name>A0AAN9ABE5_HALRR</name>
<keyword evidence="5" id="KW-1185">Reference proteome</keyword>
<dbReference type="EMBL" id="JAXCGZ010004367">
    <property type="protein sequence ID" value="KAK7081878.1"/>
    <property type="molecule type" value="Genomic_DNA"/>
</dbReference>
<organism evidence="4 5">
    <name type="scientific">Halocaridina rubra</name>
    <name type="common">Hawaiian red shrimp</name>
    <dbReference type="NCBI Taxonomy" id="373956"/>
    <lineage>
        <taxon>Eukaryota</taxon>
        <taxon>Metazoa</taxon>
        <taxon>Ecdysozoa</taxon>
        <taxon>Arthropoda</taxon>
        <taxon>Crustacea</taxon>
        <taxon>Multicrustacea</taxon>
        <taxon>Malacostraca</taxon>
        <taxon>Eumalacostraca</taxon>
        <taxon>Eucarida</taxon>
        <taxon>Decapoda</taxon>
        <taxon>Pleocyemata</taxon>
        <taxon>Caridea</taxon>
        <taxon>Atyoidea</taxon>
        <taxon>Atyidae</taxon>
        <taxon>Halocaridina</taxon>
    </lineage>
</organism>
<feature type="compositionally biased region" description="Polar residues" evidence="2">
    <location>
        <begin position="50"/>
        <end position="59"/>
    </location>
</feature>
<sequence>IQTSAGSQEPSTSGLCDTFSSFVSPKRYQSASPRVSLKHSPSTSPSSSSMAFNGSTARNIPSPPSPSFTLGVDYSFDKEYHQNLGLQRTYAVRQLEFLTKALTHQALGLTSQPDNGGGSLLPFGLQSFGSSSSHYTQPYVDVKPFQIYEDSAYFPEDSKSTKKTNGNGSGTQSTKSTGGPVGSGTGSSNTTNSGGLGLVYTCQRCGKAYGVRRSLHRHQKFECGVEPKFVCPVCNKRCTHKFNLKQHILSHHKQIANVQ</sequence>
<gene>
    <name evidence="4" type="ORF">SK128_026200</name>
</gene>
<protein>
    <recommendedName>
        <fullName evidence="3">C2H2-type domain-containing protein</fullName>
    </recommendedName>
</protein>
<dbReference type="InterPro" id="IPR036236">
    <property type="entry name" value="Znf_C2H2_sf"/>
</dbReference>
<dbReference type="Pfam" id="PF00096">
    <property type="entry name" value="zf-C2H2"/>
    <property type="match status" value="1"/>
</dbReference>
<feature type="domain" description="C2H2-type" evidence="3">
    <location>
        <begin position="200"/>
        <end position="227"/>
    </location>
</feature>
<dbReference type="SUPFAM" id="SSF57667">
    <property type="entry name" value="beta-beta-alpha zinc fingers"/>
    <property type="match status" value="1"/>
</dbReference>
<evidence type="ECO:0000256" key="1">
    <source>
        <dbReference type="PROSITE-ProRule" id="PRU00042"/>
    </source>
</evidence>
<dbReference type="Gene3D" id="3.30.160.60">
    <property type="entry name" value="Classic Zinc Finger"/>
    <property type="match status" value="1"/>
</dbReference>
<accession>A0AAN9ABE5</accession>
<feature type="non-terminal residue" evidence="4">
    <location>
        <position position="1"/>
    </location>
</feature>
<feature type="domain" description="C2H2-type" evidence="3">
    <location>
        <begin position="229"/>
        <end position="256"/>
    </location>
</feature>
<evidence type="ECO:0000313" key="5">
    <source>
        <dbReference type="Proteomes" id="UP001381693"/>
    </source>
</evidence>
<keyword evidence="1" id="KW-0863">Zinc-finger</keyword>
<feature type="region of interest" description="Disordered" evidence="2">
    <location>
        <begin position="156"/>
        <end position="190"/>
    </location>
</feature>
<keyword evidence="1" id="KW-0862">Zinc</keyword>
<feature type="compositionally biased region" description="Low complexity" evidence="2">
    <location>
        <begin position="163"/>
        <end position="178"/>
    </location>
</feature>
<dbReference type="PROSITE" id="PS00028">
    <property type="entry name" value="ZINC_FINGER_C2H2_1"/>
    <property type="match status" value="1"/>
</dbReference>
<evidence type="ECO:0000259" key="3">
    <source>
        <dbReference type="PROSITE" id="PS50157"/>
    </source>
</evidence>
<reference evidence="4 5" key="1">
    <citation type="submission" date="2023-11" db="EMBL/GenBank/DDBJ databases">
        <title>Halocaridina rubra genome assembly.</title>
        <authorList>
            <person name="Smith C."/>
        </authorList>
    </citation>
    <scope>NUCLEOTIDE SEQUENCE [LARGE SCALE GENOMIC DNA]</scope>
    <source>
        <strain evidence="4">EP-1</strain>
        <tissue evidence="4">Whole</tissue>
    </source>
</reference>
<keyword evidence="1" id="KW-0479">Metal-binding</keyword>
<dbReference type="InterPro" id="IPR013087">
    <property type="entry name" value="Znf_C2H2_type"/>
</dbReference>
<evidence type="ECO:0000313" key="4">
    <source>
        <dbReference type="EMBL" id="KAK7081878.1"/>
    </source>
</evidence>
<feature type="compositionally biased region" description="Low complexity" evidence="2">
    <location>
        <begin position="40"/>
        <end position="49"/>
    </location>
</feature>